<dbReference type="Proteomes" id="UP001157502">
    <property type="component" value="Chromosome 2"/>
</dbReference>
<evidence type="ECO:0000313" key="1">
    <source>
        <dbReference type="EMBL" id="KAJ8015339.1"/>
    </source>
</evidence>
<keyword evidence="2" id="KW-1185">Reference proteome</keyword>
<protein>
    <submittedName>
        <fullName evidence="1">Uncharacterized protein</fullName>
    </submittedName>
</protein>
<comment type="caution">
    <text evidence="1">The sequence shown here is derived from an EMBL/GenBank/DDBJ whole genome shotgun (WGS) entry which is preliminary data.</text>
</comment>
<name>A0ACC2HH42_DALPE</name>
<organism evidence="1 2">
    <name type="scientific">Dallia pectoralis</name>
    <name type="common">Alaska blackfish</name>
    <dbReference type="NCBI Taxonomy" id="75939"/>
    <lineage>
        <taxon>Eukaryota</taxon>
        <taxon>Metazoa</taxon>
        <taxon>Chordata</taxon>
        <taxon>Craniata</taxon>
        <taxon>Vertebrata</taxon>
        <taxon>Euteleostomi</taxon>
        <taxon>Actinopterygii</taxon>
        <taxon>Neopterygii</taxon>
        <taxon>Teleostei</taxon>
        <taxon>Protacanthopterygii</taxon>
        <taxon>Esociformes</taxon>
        <taxon>Umbridae</taxon>
        <taxon>Dallia</taxon>
    </lineage>
</organism>
<evidence type="ECO:0000313" key="2">
    <source>
        <dbReference type="Proteomes" id="UP001157502"/>
    </source>
</evidence>
<sequence>MSEAIVNFQFQLTGVMETILKTAVFEITRLVEDGLWKEVTRSKQEEDVLRTKLQHWEQRWRDQEEERKRTCVKCCCGGETTKKVETLAGAVVGYGIKQEEIVQSETLTSPREVQKVHVKEEADAQGGWEDMLDQTSPYTDIAHIEPDLSSLWTSEPPPSPPTPWTSGQQVLPPAQWNTDHQPLHQGSVIPVQGTESAAGPPETVCHLRIQMHRAYHTGERPYHCTFCGKRFIAAAELKRHERIHARDIPKAKPSNVIKANKVHATTKTGRNIPLDLLALVRQAYMQLGEELRWRLGPNDCFKSPHNEEVTKAVMQIVNDGRQNWGPDSLIRKACNRAYEYWKAQGKIEMEGNVEMIKKRKILTSRRNRLFQKRVKVGVKFLTPEDQDFLVGADPNFMSDEESDAEDEGLYQVLPPRWRCLRLTRIVRLCQKALDENRLAKSYGLGICRWDNTDLSQVEAEPGGD</sequence>
<gene>
    <name evidence="1" type="ORF">DPEC_G00025090</name>
</gene>
<accession>A0ACC2HH42</accession>
<reference evidence="1" key="1">
    <citation type="submission" date="2021-05" db="EMBL/GenBank/DDBJ databases">
        <authorList>
            <person name="Pan Q."/>
            <person name="Jouanno E."/>
            <person name="Zahm M."/>
            <person name="Klopp C."/>
            <person name="Cabau C."/>
            <person name="Louis A."/>
            <person name="Berthelot C."/>
            <person name="Parey E."/>
            <person name="Roest Crollius H."/>
            <person name="Montfort J."/>
            <person name="Robinson-Rechavi M."/>
            <person name="Bouchez O."/>
            <person name="Lampietro C."/>
            <person name="Lopez Roques C."/>
            <person name="Donnadieu C."/>
            <person name="Postlethwait J."/>
            <person name="Bobe J."/>
            <person name="Dillon D."/>
            <person name="Chandos A."/>
            <person name="von Hippel F."/>
            <person name="Guiguen Y."/>
        </authorList>
    </citation>
    <scope>NUCLEOTIDE SEQUENCE</scope>
    <source>
        <strain evidence="1">YG-Jan2019</strain>
    </source>
</reference>
<dbReference type="EMBL" id="CM055729">
    <property type="protein sequence ID" value="KAJ8015339.1"/>
    <property type="molecule type" value="Genomic_DNA"/>
</dbReference>
<proteinExistence type="predicted"/>